<proteinExistence type="predicted"/>
<reference evidence="1" key="1">
    <citation type="submission" date="2022-10" db="EMBL/GenBank/DDBJ databases">
        <title>Culturing micro-colonial fungi from biological soil crusts in the Mojave desert and describing Neophaeococcomyces mojavensis, and introducing the new genera and species Taxawa tesnikishii.</title>
        <authorList>
            <person name="Kurbessoian T."/>
            <person name="Stajich J.E."/>
        </authorList>
    </citation>
    <scope>NUCLEOTIDE SEQUENCE</scope>
    <source>
        <strain evidence="1">JES_112</strain>
    </source>
</reference>
<dbReference type="EMBL" id="JAPDRQ010000028">
    <property type="protein sequence ID" value="KAJ9660765.1"/>
    <property type="molecule type" value="Genomic_DNA"/>
</dbReference>
<evidence type="ECO:0000313" key="1">
    <source>
        <dbReference type="EMBL" id="KAJ9660765.1"/>
    </source>
</evidence>
<evidence type="ECO:0000313" key="2">
    <source>
        <dbReference type="Proteomes" id="UP001172386"/>
    </source>
</evidence>
<comment type="caution">
    <text evidence="1">The sequence shown here is derived from an EMBL/GenBank/DDBJ whole genome shotgun (WGS) entry which is preliminary data.</text>
</comment>
<organism evidence="1 2">
    <name type="scientific">Neophaeococcomyces mojaviensis</name>
    <dbReference type="NCBI Taxonomy" id="3383035"/>
    <lineage>
        <taxon>Eukaryota</taxon>
        <taxon>Fungi</taxon>
        <taxon>Dikarya</taxon>
        <taxon>Ascomycota</taxon>
        <taxon>Pezizomycotina</taxon>
        <taxon>Eurotiomycetes</taxon>
        <taxon>Chaetothyriomycetidae</taxon>
        <taxon>Chaetothyriales</taxon>
        <taxon>Chaetothyriales incertae sedis</taxon>
        <taxon>Neophaeococcomyces</taxon>
    </lineage>
</organism>
<accession>A0ACC3AEC6</accession>
<sequence length="573" mass="64741">MPSKRGVDAVYDDDSSDSRQTQDNGKKSRGSVVQPRPGEPDKSPQQQNVKPIPTDQKHNSKPISKTAAASKKQIEAPQKYKDRNWCSIQKLDLLRDVRKLEIEVEKAEREIKRLTRENVEQSKEKLDQGRKLSALQDDQFASSNSGREYLQSDQTIQDNLRQVFDMIARFALEWSSPGDIAERISLKVATELLDWLDGQHAASSTIVMRQTSREKLYWYPASMRVIIEAILNHMVAFEIIIRPFYFLEVHETESGVSFGSLLQDFLSRMSCDHPMRDGSITKPIVNDGFGMERQNWNAVMEDAWLHRIEFFASLLRPCSNKETLSRSQEFCKILAAAGKFSLQVWVQDMTVRVVPSIGTEHDIPLSNDDETRILHPLMKIKPAYESLNGSQYDIVTRPRVDVTRFEGRQATQQTFQAVKECVMILKDDKYQPNREKLQRMLTGSGSTMSFARTPEVQQPQGHTQTNDGSASACEHNIVIDLVDNGLSAVDGGSSYQELCNVGTEVAGVHHPVSWPNNIGNSNAKRLESHGAHESFCLWSTRREAEHPNGHYQSQGSNDTNRTREGQAGSHGQN</sequence>
<gene>
    <name evidence="1" type="ORF">H2198_002304</name>
</gene>
<keyword evidence="2" id="KW-1185">Reference proteome</keyword>
<name>A0ACC3AEC6_9EURO</name>
<protein>
    <submittedName>
        <fullName evidence="1">Uncharacterized protein</fullName>
    </submittedName>
</protein>
<dbReference type="Proteomes" id="UP001172386">
    <property type="component" value="Unassembled WGS sequence"/>
</dbReference>